<sequence length="181" mass="20266">MPAQVLVRIHGNCGASLGQRSPTGHPSGDVIWEHGGIMPMVLEGAAFSVAFYNGVTASVDKGRATDVIYLDFCKAFDMVLHNILLSKLERYRFDGWTISCMDYSITPIFKKGKKEDLRNYRPVSITSVPSKIMEQTLLETMLRHMENKEVIGDSQHSFTKGKLCLTNLMAFYDRVTALVDD</sequence>
<protein>
    <submittedName>
        <fullName evidence="1">Mitochondrial enolase superfamily member 1</fullName>
    </submittedName>
</protein>
<dbReference type="Proteomes" id="UP001623348">
    <property type="component" value="Unassembled WGS sequence"/>
</dbReference>
<dbReference type="PANTHER" id="PTHR33332">
    <property type="entry name" value="REVERSE TRANSCRIPTASE DOMAIN-CONTAINING PROTEIN"/>
    <property type="match status" value="1"/>
</dbReference>
<reference evidence="1 2" key="1">
    <citation type="submission" date="2024-06" db="EMBL/GenBank/DDBJ databases">
        <title>The draft genome of Grus japonensis, version 3.</title>
        <authorList>
            <person name="Nabeshima K."/>
            <person name="Suzuki S."/>
            <person name="Onuma M."/>
        </authorList>
    </citation>
    <scope>NUCLEOTIDE SEQUENCE [LARGE SCALE GENOMIC DNA]</scope>
    <source>
        <strain evidence="1 2">451A</strain>
    </source>
</reference>
<name>A0ABC9WGM2_GRUJA</name>
<evidence type="ECO:0000313" key="2">
    <source>
        <dbReference type="Proteomes" id="UP001623348"/>
    </source>
</evidence>
<dbReference type="EMBL" id="BAAFJT010000002">
    <property type="protein sequence ID" value="GAB0183969.1"/>
    <property type="molecule type" value="Genomic_DNA"/>
</dbReference>
<keyword evidence="2" id="KW-1185">Reference proteome</keyword>
<accession>A0ABC9WGM2</accession>
<comment type="caution">
    <text evidence="1">The sequence shown here is derived from an EMBL/GenBank/DDBJ whole genome shotgun (WGS) entry which is preliminary data.</text>
</comment>
<dbReference type="AlphaFoldDB" id="A0ABC9WGM2"/>
<evidence type="ECO:0000313" key="1">
    <source>
        <dbReference type="EMBL" id="GAB0183969.1"/>
    </source>
</evidence>
<organism evidence="1 2">
    <name type="scientific">Grus japonensis</name>
    <name type="common">Japanese crane</name>
    <name type="synonym">Red-crowned crane</name>
    <dbReference type="NCBI Taxonomy" id="30415"/>
    <lineage>
        <taxon>Eukaryota</taxon>
        <taxon>Metazoa</taxon>
        <taxon>Chordata</taxon>
        <taxon>Craniata</taxon>
        <taxon>Vertebrata</taxon>
        <taxon>Euteleostomi</taxon>
        <taxon>Archelosauria</taxon>
        <taxon>Archosauria</taxon>
        <taxon>Dinosauria</taxon>
        <taxon>Saurischia</taxon>
        <taxon>Theropoda</taxon>
        <taxon>Coelurosauria</taxon>
        <taxon>Aves</taxon>
        <taxon>Neognathae</taxon>
        <taxon>Neoaves</taxon>
        <taxon>Gruiformes</taxon>
        <taxon>Gruidae</taxon>
        <taxon>Grus</taxon>
    </lineage>
</organism>
<proteinExistence type="predicted"/>
<gene>
    <name evidence="1" type="ORF">GRJ2_000862200</name>
</gene>